<dbReference type="SUPFAM" id="SSF88723">
    <property type="entry name" value="PIN domain-like"/>
    <property type="match status" value="1"/>
</dbReference>
<dbReference type="GO" id="GO:0046872">
    <property type="term" value="F:metal ion binding"/>
    <property type="evidence" value="ECO:0007669"/>
    <property type="project" value="UniProtKB-KW"/>
</dbReference>
<comment type="caution">
    <text evidence="6">The sequence shown here is derived from an EMBL/GenBank/DDBJ whole genome shotgun (WGS) entry which is preliminary data.</text>
</comment>
<gene>
    <name evidence="6" type="ORF">EFL95_18365</name>
</gene>
<dbReference type="CDD" id="cd09872">
    <property type="entry name" value="PIN_Sll0205-like"/>
    <property type="match status" value="1"/>
</dbReference>
<dbReference type="RefSeq" id="WP_123235569.1">
    <property type="nucleotide sequence ID" value="NZ_RJSG01000006.1"/>
</dbReference>
<keyword evidence="1" id="KW-0540">Nuclease</keyword>
<dbReference type="InterPro" id="IPR052919">
    <property type="entry name" value="TA_system_RNase"/>
</dbReference>
<keyword evidence="3" id="KW-0378">Hydrolase</keyword>
<keyword evidence="2" id="KW-0479">Metal-binding</keyword>
<dbReference type="GO" id="GO:0004518">
    <property type="term" value="F:nuclease activity"/>
    <property type="evidence" value="ECO:0007669"/>
    <property type="project" value="UniProtKB-KW"/>
</dbReference>
<proteinExistence type="predicted"/>
<sequence length="127" mass="14012">MILLDTHVLLWIVTGQRRIGARATDSIRRADSVLASAISYVELEMKSRRRKLVVPPDFPRLVHEQGIQPLAFTEKHAAGLRAVPALDGHDPFDRMLLAQAQIEGHAFATADSVLLELGLPWVLDATA</sequence>
<evidence type="ECO:0000256" key="1">
    <source>
        <dbReference type="ARBA" id="ARBA00022722"/>
    </source>
</evidence>
<dbReference type="Proteomes" id="UP000277094">
    <property type="component" value="Unassembled WGS sequence"/>
</dbReference>
<evidence type="ECO:0000313" key="7">
    <source>
        <dbReference type="Proteomes" id="UP000277094"/>
    </source>
</evidence>
<dbReference type="InterPro" id="IPR002716">
    <property type="entry name" value="PIN_dom"/>
</dbReference>
<name>A0A3N0DI68_9ACTN</name>
<dbReference type="AlphaFoldDB" id="A0A3N0DI68"/>
<organism evidence="6 7">
    <name type="scientific">Nocardioides marmorisolisilvae</name>
    <dbReference type="NCBI Taxonomy" id="1542737"/>
    <lineage>
        <taxon>Bacteria</taxon>
        <taxon>Bacillati</taxon>
        <taxon>Actinomycetota</taxon>
        <taxon>Actinomycetes</taxon>
        <taxon>Propionibacteriales</taxon>
        <taxon>Nocardioidaceae</taxon>
        <taxon>Nocardioides</taxon>
    </lineage>
</organism>
<dbReference type="Pfam" id="PF01850">
    <property type="entry name" value="PIN"/>
    <property type="match status" value="1"/>
</dbReference>
<protein>
    <submittedName>
        <fullName evidence="6">PIN domain-containing protein</fullName>
    </submittedName>
</protein>
<evidence type="ECO:0000259" key="5">
    <source>
        <dbReference type="Pfam" id="PF01850"/>
    </source>
</evidence>
<dbReference type="OrthoDB" id="9798990at2"/>
<evidence type="ECO:0000256" key="4">
    <source>
        <dbReference type="ARBA" id="ARBA00022842"/>
    </source>
</evidence>
<dbReference type="PANTHER" id="PTHR36173">
    <property type="entry name" value="RIBONUCLEASE VAPC16-RELATED"/>
    <property type="match status" value="1"/>
</dbReference>
<dbReference type="EMBL" id="RJSG01000006">
    <property type="protein sequence ID" value="RNL75382.1"/>
    <property type="molecule type" value="Genomic_DNA"/>
</dbReference>
<keyword evidence="7" id="KW-1185">Reference proteome</keyword>
<reference evidence="6 7" key="1">
    <citation type="submission" date="2018-11" db="EMBL/GenBank/DDBJ databases">
        <authorList>
            <person name="Li F."/>
        </authorList>
    </citation>
    <scope>NUCLEOTIDE SEQUENCE [LARGE SCALE GENOMIC DNA]</scope>
    <source>
        <strain evidence="6 7">KIS18-7</strain>
    </source>
</reference>
<evidence type="ECO:0000256" key="3">
    <source>
        <dbReference type="ARBA" id="ARBA00022801"/>
    </source>
</evidence>
<dbReference type="GO" id="GO:0016787">
    <property type="term" value="F:hydrolase activity"/>
    <property type="evidence" value="ECO:0007669"/>
    <property type="project" value="UniProtKB-KW"/>
</dbReference>
<dbReference type="Gene3D" id="3.40.50.1010">
    <property type="entry name" value="5'-nuclease"/>
    <property type="match status" value="1"/>
</dbReference>
<evidence type="ECO:0000256" key="2">
    <source>
        <dbReference type="ARBA" id="ARBA00022723"/>
    </source>
</evidence>
<dbReference type="InterPro" id="IPR041705">
    <property type="entry name" value="PIN_Sll0205"/>
</dbReference>
<feature type="domain" description="PIN" evidence="5">
    <location>
        <begin position="2"/>
        <end position="114"/>
    </location>
</feature>
<dbReference type="InterPro" id="IPR029060">
    <property type="entry name" value="PIN-like_dom_sf"/>
</dbReference>
<keyword evidence="4" id="KW-0460">Magnesium</keyword>
<accession>A0A3N0DI68</accession>
<evidence type="ECO:0000313" key="6">
    <source>
        <dbReference type="EMBL" id="RNL75382.1"/>
    </source>
</evidence>